<dbReference type="PROSITE" id="PS01124">
    <property type="entry name" value="HTH_ARAC_FAMILY_2"/>
    <property type="match status" value="1"/>
</dbReference>
<dbReference type="PROSITE" id="PS00041">
    <property type="entry name" value="HTH_ARAC_FAMILY_1"/>
    <property type="match status" value="1"/>
</dbReference>
<evidence type="ECO:0000256" key="1">
    <source>
        <dbReference type="ARBA" id="ARBA00023015"/>
    </source>
</evidence>
<dbReference type="InterPro" id="IPR050959">
    <property type="entry name" value="MarA-like"/>
</dbReference>
<dbReference type="PANTHER" id="PTHR47504">
    <property type="entry name" value="RIGHT ORIGIN-BINDING PROTEIN"/>
    <property type="match status" value="1"/>
</dbReference>
<dbReference type="InterPro" id="IPR029441">
    <property type="entry name" value="Cass2"/>
</dbReference>
<dbReference type="InterPro" id="IPR018060">
    <property type="entry name" value="HTH_AraC"/>
</dbReference>
<dbReference type="InterPro" id="IPR009057">
    <property type="entry name" value="Homeodomain-like_sf"/>
</dbReference>
<keyword evidence="1" id="KW-0805">Transcription regulation</keyword>
<comment type="caution">
    <text evidence="5">The sequence shown here is derived from an EMBL/GenBank/DDBJ whole genome shotgun (WGS) entry which is preliminary data.</text>
</comment>
<keyword evidence="2" id="KW-0238">DNA-binding</keyword>
<evidence type="ECO:0000256" key="3">
    <source>
        <dbReference type="ARBA" id="ARBA00023163"/>
    </source>
</evidence>
<dbReference type="Pfam" id="PF14526">
    <property type="entry name" value="Cass2"/>
    <property type="match status" value="1"/>
</dbReference>
<sequence length="284" mass="32042">MEWIERLNEAINYIEEHLADEIDYEELAKIAGCSTYHFQRMFAYMANVSLSEYIRRRKMSLAAVDLQGGDAKIIDVALKYGYSSPTAFNRAFQTIHGIAPSLVRSQGVSVKSFPPMTFKITVKGVEEMNYRIEKKEAFRIVGVSRPLYKEIEKNFAIVPKMWQDAAVDGTIPKLAGMMDTPVKGVLGVSACNSDEEWKYFIAVASSMTADGVFEAYTVPSFTWAIFPGEGICPQAIQQLEQRIVTEWLPTSGYEYDNGPDVELYISPDPQNAKFEVWIPVVKKQ</sequence>
<gene>
    <name evidence="5" type="ORF">EV212_102248</name>
</gene>
<dbReference type="RefSeq" id="WP_132088943.1">
    <property type="nucleotide sequence ID" value="NZ_JANKAQ010000001.1"/>
</dbReference>
<dbReference type="SMART" id="SM00342">
    <property type="entry name" value="HTH_ARAC"/>
    <property type="match status" value="1"/>
</dbReference>
<dbReference type="Gene3D" id="3.20.80.10">
    <property type="entry name" value="Regulatory factor, effector binding domain"/>
    <property type="match status" value="1"/>
</dbReference>
<feature type="domain" description="HTH araC/xylS-type" evidence="4">
    <location>
        <begin position="8"/>
        <end position="106"/>
    </location>
</feature>
<dbReference type="AlphaFoldDB" id="A0A4R2LDF7"/>
<dbReference type="InterPro" id="IPR010499">
    <property type="entry name" value="AraC_E-bd"/>
</dbReference>
<keyword evidence="6" id="KW-1185">Reference proteome</keyword>
<proteinExistence type="predicted"/>
<evidence type="ECO:0000259" key="4">
    <source>
        <dbReference type="PROSITE" id="PS01124"/>
    </source>
</evidence>
<dbReference type="SMART" id="SM00871">
    <property type="entry name" value="AraC_E_bind"/>
    <property type="match status" value="1"/>
</dbReference>
<evidence type="ECO:0000256" key="2">
    <source>
        <dbReference type="ARBA" id="ARBA00023125"/>
    </source>
</evidence>
<reference evidence="5 6" key="1">
    <citation type="submission" date="2019-03" db="EMBL/GenBank/DDBJ databases">
        <title>Genomic Encyclopedia of Type Strains, Phase IV (KMG-IV): sequencing the most valuable type-strain genomes for metagenomic binning, comparative biology and taxonomic classification.</title>
        <authorList>
            <person name="Goeker M."/>
        </authorList>
    </citation>
    <scope>NUCLEOTIDE SEQUENCE [LARGE SCALE GENOMIC DNA]</scope>
    <source>
        <strain evidence="5 6">DSM 28559</strain>
    </source>
</reference>
<dbReference type="Pfam" id="PF12833">
    <property type="entry name" value="HTH_18"/>
    <property type="match status" value="1"/>
</dbReference>
<dbReference type="InterPro" id="IPR011256">
    <property type="entry name" value="Reg_factor_effector_dom_sf"/>
</dbReference>
<keyword evidence="3" id="KW-0804">Transcription</keyword>
<organism evidence="5 6">
    <name type="scientific">Frisingicoccus caecimuris</name>
    <dbReference type="NCBI Taxonomy" id="1796636"/>
    <lineage>
        <taxon>Bacteria</taxon>
        <taxon>Bacillati</taxon>
        <taxon>Bacillota</taxon>
        <taxon>Clostridia</taxon>
        <taxon>Lachnospirales</taxon>
        <taxon>Lachnospiraceae</taxon>
        <taxon>Frisingicoccus</taxon>
    </lineage>
</organism>
<dbReference type="SUPFAM" id="SSF55136">
    <property type="entry name" value="Probable bacterial effector-binding domain"/>
    <property type="match status" value="1"/>
</dbReference>
<accession>A0A4R2LDF7</accession>
<dbReference type="SUPFAM" id="SSF46689">
    <property type="entry name" value="Homeodomain-like"/>
    <property type="match status" value="2"/>
</dbReference>
<protein>
    <submittedName>
        <fullName evidence="5">AraC family transcriptional regulator</fullName>
    </submittedName>
</protein>
<dbReference type="EMBL" id="SLXA01000002">
    <property type="protein sequence ID" value="TCO85930.1"/>
    <property type="molecule type" value="Genomic_DNA"/>
</dbReference>
<dbReference type="GO" id="GO:0043565">
    <property type="term" value="F:sequence-specific DNA binding"/>
    <property type="evidence" value="ECO:0007669"/>
    <property type="project" value="InterPro"/>
</dbReference>
<evidence type="ECO:0000313" key="5">
    <source>
        <dbReference type="EMBL" id="TCO85930.1"/>
    </source>
</evidence>
<dbReference type="InterPro" id="IPR018062">
    <property type="entry name" value="HTH_AraC-typ_CS"/>
</dbReference>
<dbReference type="Gene3D" id="1.10.10.60">
    <property type="entry name" value="Homeodomain-like"/>
    <property type="match status" value="2"/>
</dbReference>
<dbReference type="PANTHER" id="PTHR47504:SF5">
    <property type="entry name" value="RIGHT ORIGIN-BINDING PROTEIN"/>
    <property type="match status" value="1"/>
</dbReference>
<dbReference type="Proteomes" id="UP000295711">
    <property type="component" value="Unassembled WGS sequence"/>
</dbReference>
<evidence type="ECO:0000313" key="6">
    <source>
        <dbReference type="Proteomes" id="UP000295711"/>
    </source>
</evidence>
<name>A0A4R2LDF7_9FIRM</name>
<dbReference type="GO" id="GO:0003700">
    <property type="term" value="F:DNA-binding transcription factor activity"/>
    <property type="evidence" value="ECO:0007669"/>
    <property type="project" value="InterPro"/>
</dbReference>
<dbReference type="OrthoDB" id="9801123at2"/>